<dbReference type="InterPro" id="IPR001119">
    <property type="entry name" value="SLH_dom"/>
</dbReference>
<gene>
    <name evidence="3" type="ORF">GCM10009710_05830</name>
</gene>
<name>A0ABN2JK89_9ACTN</name>
<dbReference type="Pfam" id="PF00395">
    <property type="entry name" value="SLH"/>
    <property type="match status" value="3"/>
</dbReference>
<feature type="chain" id="PRO_5045902103" description="SLH domain-containing protein" evidence="1">
    <location>
        <begin position="26"/>
        <end position="427"/>
    </location>
</feature>
<evidence type="ECO:0000313" key="3">
    <source>
        <dbReference type="EMBL" id="GAA1728019.1"/>
    </source>
</evidence>
<dbReference type="SUPFAM" id="SSF55797">
    <property type="entry name" value="PR-1-like"/>
    <property type="match status" value="1"/>
</dbReference>
<dbReference type="EMBL" id="BAAAME010000002">
    <property type="protein sequence ID" value="GAA1728019.1"/>
    <property type="molecule type" value="Genomic_DNA"/>
</dbReference>
<dbReference type="PROSITE" id="PS51272">
    <property type="entry name" value="SLH"/>
    <property type="match status" value="3"/>
</dbReference>
<dbReference type="InterPro" id="IPR051465">
    <property type="entry name" value="Cell_Envelope_Struct_Comp"/>
</dbReference>
<dbReference type="Gene3D" id="3.40.33.10">
    <property type="entry name" value="CAP"/>
    <property type="match status" value="1"/>
</dbReference>
<accession>A0ABN2JK89</accession>
<dbReference type="PANTHER" id="PTHR43308">
    <property type="entry name" value="OUTER MEMBRANE PROTEIN ALPHA-RELATED"/>
    <property type="match status" value="1"/>
</dbReference>
<proteinExistence type="predicted"/>
<organism evidence="3 4">
    <name type="scientific">Aeromicrobium alkaliterrae</name>
    <dbReference type="NCBI Taxonomy" id="302168"/>
    <lineage>
        <taxon>Bacteria</taxon>
        <taxon>Bacillati</taxon>
        <taxon>Actinomycetota</taxon>
        <taxon>Actinomycetes</taxon>
        <taxon>Propionibacteriales</taxon>
        <taxon>Nocardioidaceae</taxon>
        <taxon>Aeromicrobium</taxon>
    </lineage>
</organism>
<keyword evidence="4" id="KW-1185">Reference proteome</keyword>
<evidence type="ECO:0000256" key="1">
    <source>
        <dbReference type="SAM" id="SignalP"/>
    </source>
</evidence>
<reference evidence="3 4" key="1">
    <citation type="journal article" date="2019" name="Int. J. Syst. Evol. Microbiol.">
        <title>The Global Catalogue of Microorganisms (GCM) 10K type strain sequencing project: providing services to taxonomists for standard genome sequencing and annotation.</title>
        <authorList>
            <consortium name="The Broad Institute Genomics Platform"/>
            <consortium name="The Broad Institute Genome Sequencing Center for Infectious Disease"/>
            <person name="Wu L."/>
            <person name="Ma J."/>
        </authorList>
    </citation>
    <scope>NUCLEOTIDE SEQUENCE [LARGE SCALE GENOMIC DNA]</scope>
    <source>
        <strain evidence="3 4">JCM 13518</strain>
    </source>
</reference>
<sequence length="427" mass="45655">MFRRPLAVLLLVTGLVMTGTTSATATRFVDVPDSHVFATQIEWLADEGITTGYADGTFRPGAAVLREQMAVFLWRQAGQPAVSDLPGTSPFTDVPRSHAFYQAIVWLADSGISTGYDDGSFRPGQPVLREQMAAFLYRFRALQAAPGSGSGSFVDVPSGRTFAEQIRWLSGTGISTGYSDGTFRPSQPVLREQMAAFLFRFDDRFGSGDGAAAGPFTSQPTPTISGAAVVGTRLRGTPGTWTPQPTSVTYQWLRNGSPISGATSIGYTVKEADLGATLTFRATATRAGASASVRTSAATAAVTRPAVPIEVQRILDDTNRFRAQQGKPALQLSQPMSQVAQNWSAQMATTCDFRHNPSYASQIPGGWRAAAENIAAGQQYTTVVQAWINSAGHRANLEGDFTHIGIGYTATSPCGLPRTFVQVFARY</sequence>
<dbReference type="CDD" id="cd05379">
    <property type="entry name" value="CAP_bacterial"/>
    <property type="match status" value="1"/>
</dbReference>
<keyword evidence="1" id="KW-0732">Signal</keyword>
<dbReference type="InterPro" id="IPR035940">
    <property type="entry name" value="CAP_sf"/>
</dbReference>
<dbReference type="RefSeq" id="WP_344197557.1">
    <property type="nucleotide sequence ID" value="NZ_BAAAME010000002.1"/>
</dbReference>
<feature type="domain" description="SLH" evidence="2">
    <location>
        <begin position="151"/>
        <end position="212"/>
    </location>
</feature>
<feature type="domain" description="SLH" evidence="2">
    <location>
        <begin position="24"/>
        <end position="86"/>
    </location>
</feature>
<evidence type="ECO:0000259" key="2">
    <source>
        <dbReference type="PROSITE" id="PS51272"/>
    </source>
</evidence>
<feature type="signal peptide" evidence="1">
    <location>
        <begin position="1"/>
        <end position="25"/>
    </location>
</feature>
<dbReference type="InterPro" id="IPR014044">
    <property type="entry name" value="CAP_dom"/>
</dbReference>
<dbReference type="Pfam" id="PF00188">
    <property type="entry name" value="CAP"/>
    <property type="match status" value="1"/>
</dbReference>
<dbReference type="Gene3D" id="2.60.40.2700">
    <property type="match status" value="1"/>
</dbReference>
<comment type="caution">
    <text evidence="3">The sequence shown here is derived from an EMBL/GenBank/DDBJ whole genome shotgun (WGS) entry which is preliminary data.</text>
</comment>
<dbReference type="Proteomes" id="UP001501057">
    <property type="component" value="Unassembled WGS sequence"/>
</dbReference>
<protein>
    <recommendedName>
        <fullName evidence="2">SLH domain-containing protein</fullName>
    </recommendedName>
</protein>
<evidence type="ECO:0000313" key="4">
    <source>
        <dbReference type="Proteomes" id="UP001501057"/>
    </source>
</evidence>
<feature type="domain" description="SLH" evidence="2">
    <location>
        <begin position="87"/>
        <end position="150"/>
    </location>
</feature>